<dbReference type="Proteomes" id="UP001497525">
    <property type="component" value="Unassembled WGS sequence"/>
</dbReference>
<feature type="compositionally biased region" description="Basic and acidic residues" evidence="5">
    <location>
        <begin position="1"/>
        <end position="33"/>
    </location>
</feature>
<dbReference type="InterPro" id="IPR005828">
    <property type="entry name" value="MFS_sugar_transport-like"/>
</dbReference>
<evidence type="ECO:0000256" key="5">
    <source>
        <dbReference type="SAM" id="MobiDB-lite"/>
    </source>
</evidence>
<feature type="region of interest" description="Disordered" evidence="5">
    <location>
        <begin position="1"/>
        <end position="35"/>
    </location>
</feature>
<accession>A0AAV2T2K1</accession>
<feature type="transmembrane region" description="Helical" evidence="6">
    <location>
        <begin position="434"/>
        <end position="455"/>
    </location>
</feature>
<feature type="transmembrane region" description="Helical" evidence="6">
    <location>
        <begin position="222"/>
        <end position="240"/>
    </location>
</feature>
<evidence type="ECO:0000313" key="8">
    <source>
        <dbReference type="EMBL" id="CAL5131465.1"/>
    </source>
</evidence>
<feature type="transmembrane region" description="Helical" evidence="6">
    <location>
        <begin position="406"/>
        <end position="428"/>
    </location>
</feature>
<dbReference type="GO" id="GO:0016020">
    <property type="term" value="C:membrane"/>
    <property type="evidence" value="ECO:0007669"/>
    <property type="project" value="UniProtKB-SubCell"/>
</dbReference>
<dbReference type="SUPFAM" id="SSF103473">
    <property type="entry name" value="MFS general substrate transporter"/>
    <property type="match status" value="1"/>
</dbReference>
<dbReference type="PROSITE" id="PS50850">
    <property type="entry name" value="MFS"/>
    <property type="match status" value="1"/>
</dbReference>
<keyword evidence="2 6" id="KW-0812">Transmembrane</keyword>
<organism evidence="8 10">
    <name type="scientific">Calicophoron daubneyi</name>
    <name type="common">Rumen fluke</name>
    <name type="synonym">Paramphistomum daubneyi</name>
    <dbReference type="NCBI Taxonomy" id="300641"/>
    <lineage>
        <taxon>Eukaryota</taxon>
        <taxon>Metazoa</taxon>
        <taxon>Spiralia</taxon>
        <taxon>Lophotrochozoa</taxon>
        <taxon>Platyhelminthes</taxon>
        <taxon>Trematoda</taxon>
        <taxon>Digenea</taxon>
        <taxon>Plagiorchiida</taxon>
        <taxon>Pronocephalata</taxon>
        <taxon>Paramphistomoidea</taxon>
        <taxon>Paramphistomidae</taxon>
        <taxon>Calicophoron</taxon>
    </lineage>
</organism>
<feature type="transmembrane region" description="Helical" evidence="6">
    <location>
        <begin position="467"/>
        <end position="488"/>
    </location>
</feature>
<evidence type="ECO:0000256" key="1">
    <source>
        <dbReference type="ARBA" id="ARBA00004141"/>
    </source>
</evidence>
<feature type="transmembrane region" description="Helical" evidence="6">
    <location>
        <begin position="494"/>
        <end position="518"/>
    </location>
</feature>
<feature type="domain" description="Major facilitator superfamily (MFS) profile" evidence="7">
    <location>
        <begin position="156"/>
        <end position="582"/>
    </location>
</feature>
<evidence type="ECO:0000256" key="4">
    <source>
        <dbReference type="ARBA" id="ARBA00023136"/>
    </source>
</evidence>
<dbReference type="InterPro" id="IPR036259">
    <property type="entry name" value="MFS_trans_sf"/>
</dbReference>
<comment type="subcellular location">
    <subcellularLocation>
        <location evidence="1">Membrane</location>
        <topology evidence="1">Multi-pass membrane protein</topology>
    </subcellularLocation>
</comment>
<dbReference type="PANTHER" id="PTHR24064">
    <property type="entry name" value="SOLUTE CARRIER FAMILY 22 MEMBER"/>
    <property type="match status" value="1"/>
</dbReference>
<feature type="transmembrane region" description="Helical" evidence="6">
    <location>
        <begin position="278"/>
        <end position="301"/>
    </location>
</feature>
<evidence type="ECO:0000259" key="7">
    <source>
        <dbReference type="PROSITE" id="PS50850"/>
    </source>
</evidence>
<evidence type="ECO:0000313" key="10">
    <source>
        <dbReference type="Proteomes" id="UP001497525"/>
    </source>
</evidence>
<dbReference type="Pfam" id="PF00083">
    <property type="entry name" value="Sugar_tr"/>
    <property type="match status" value="1"/>
</dbReference>
<dbReference type="GO" id="GO:0022857">
    <property type="term" value="F:transmembrane transporter activity"/>
    <property type="evidence" value="ECO:0007669"/>
    <property type="project" value="InterPro"/>
</dbReference>
<keyword evidence="4 6" id="KW-0472">Membrane</keyword>
<gene>
    <name evidence="8" type="ORF">CDAUBV1_LOCUS3885</name>
    <name evidence="9" type="ORF">CDAUBV1_LOCUS3886</name>
</gene>
<dbReference type="Gene3D" id="1.20.1250.20">
    <property type="entry name" value="MFS general substrate transporter like domains"/>
    <property type="match status" value="1"/>
</dbReference>
<evidence type="ECO:0000256" key="3">
    <source>
        <dbReference type="ARBA" id="ARBA00022989"/>
    </source>
</evidence>
<feature type="transmembrane region" description="Helical" evidence="6">
    <location>
        <begin position="246"/>
        <end position="266"/>
    </location>
</feature>
<evidence type="ECO:0000256" key="2">
    <source>
        <dbReference type="ARBA" id="ARBA00022692"/>
    </source>
</evidence>
<feature type="transmembrane region" description="Helical" evidence="6">
    <location>
        <begin position="52"/>
        <end position="75"/>
    </location>
</feature>
<comment type="caution">
    <text evidence="8">The sequence shown here is derived from an EMBL/GenBank/DDBJ whole genome shotgun (WGS) entry which is preliminary data.</text>
</comment>
<evidence type="ECO:0000313" key="9">
    <source>
        <dbReference type="EMBL" id="CAL5131466.1"/>
    </source>
</evidence>
<reference evidence="8" key="1">
    <citation type="submission" date="2024-06" db="EMBL/GenBank/DDBJ databases">
        <authorList>
            <person name="Liu X."/>
            <person name="Lenzi L."/>
            <person name="Haldenby T S."/>
            <person name="Uol C."/>
        </authorList>
    </citation>
    <scope>NUCLEOTIDE SEQUENCE</scope>
</reference>
<feature type="transmembrane region" description="Helical" evidence="6">
    <location>
        <begin position="561"/>
        <end position="579"/>
    </location>
</feature>
<dbReference type="EMBL" id="CAXLJL010000093">
    <property type="protein sequence ID" value="CAL5131466.1"/>
    <property type="molecule type" value="Genomic_DNA"/>
</dbReference>
<proteinExistence type="predicted"/>
<dbReference type="InterPro" id="IPR020846">
    <property type="entry name" value="MFS_dom"/>
</dbReference>
<protein>
    <recommendedName>
        <fullName evidence="7">Major facilitator superfamily (MFS) profile domain-containing protein</fullName>
    </recommendedName>
</protein>
<name>A0AAV2T2K1_CALDB</name>
<evidence type="ECO:0000256" key="6">
    <source>
        <dbReference type="SAM" id="Phobius"/>
    </source>
</evidence>
<dbReference type="AlphaFoldDB" id="A0AAV2T2K1"/>
<dbReference type="EMBL" id="CAXLJL010000093">
    <property type="protein sequence ID" value="CAL5131465.1"/>
    <property type="molecule type" value="Genomic_DNA"/>
</dbReference>
<feature type="transmembrane region" description="Helical" evidence="6">
    <location>
        <begin position="530"/>
        <end position="549"/>
    </location>
</feature>
<keyword evidence="3 6" id="KW-1133">Transmembrane helix</keyword>
<sequence length="589" mass="65945">MRMKISDAIEIEDPKSKKKEEIDKPGEVPRQENPRGVNVDELLENVVGTSGLWQWSILILLAVSCSSITTFSVYANSFSPYRCKMEEVVENYIEKSNLSFGDVATRIGPWSSGTIFDKKAPKVRNGCARYKFNWTTANLDSMLQSNETVFNQSTTEIESCPLGYVYEKSDMHYPGNVVKEFATVCEKSWLVPLGTSLYIAGMAFGFMAGGWSGGKFGRKKTLIIFAIVEFLSGIWTSLSPDYYNYVAARAIMGLGSTAKYSVAAIYAMELTVAKHRSLFRAVLQLGLTFFYRGVIALFAYLIPNWRWLNIAATAPNFLSFLYFFLPESPRWLISQNRERDAVIVLKSGYRVNHLGKPKLHKRRLDDLIEETSAMVVSSPAGDSEPKHWGLPRVDFRAIRAKYDIKSAILCTIAMCGVSLSYFGLLFYARVVRNYIYLVGFLNALMTLPDNILFALLYRFCRHRKLPLLILVALSVFVCAGTGMFTLFAKPSTDIVLTVCSNIILIITHASLTMLFVYIPELFASNVRAQMSGLIMGLGRFGSMLCTFVNELDSFAGHGMPLVAYCGVLISVFISILFLRDTTGENLPDK</sequence>